<name>A0A259U0Z6_9BACT</name>
<protein>
    <submittedName>
        <fullName evidence="2">Uncharacterized protein</fullName>
    </submittedName>
</protein>
<dbReference type="InParanoid" id="A0A259U0Z6"/>
<accession>A0A259U0Z6</accession>
<dbReference type="OrthoDB" id="10008759at2"/>
<proteinExistence type="predicted"/>
<dbReference type="RefSeq" id="WP_094548914.1">
    <property type="nucleotide sequence ID" value="NZ_MQWB01000001.1"/>
</dbReference>
<evidence type="ECO:0000313" key="3">
    <source>
        <dbReference type="Proteomes" id="UP000216446"/>
    </source>
</evidence>
<reference evidence="2 3" key="1">
    <citation type="submission" date="2016-11" db="EMBL/GenBank/DDBJ databases">
        <title>Study of marine rhodopsin-containing bacteria.</title>
        <authorList>
            <person name="Yoshizawa S."/>
            <person name="Kumagai Y."/>
            <person name="Kogure K."/>
        </authorList>
    </citation>
    <scope>NUCLEOTIDE SEQUENCE [LARGE SCALE GENOMIC DNA]</scope>
    <source>
        <strain evidence="2 3">SG-29</strain>
    </source>
</reference>
<feature type="region of interest" description="Disordered" evidence="1">
    <location>
        <begin position="67"/>
        <end position="86"/>
    </location>
</feature>
<dbReference type="EMBL" id="MQWB01000001">
    <property type="protein sequence ID" value="OZC03494.1"/>
    <property type="molecule type" value="Genomic_DNA"/>
</dbReference>
<sequence>MSDPENSWLERFERAGPLARLGLLSGGAVRLAARAIDRGLERAAEIAAEAEDAFKKELDPNIKDATILEETTSAKADAPADRKRPR</sequence>
<gene>
    <name evidence="2" type="ORF">BSZ36_11175</name>
</gene>
<dbReference type="AlphaFoldDB" id="A0A259U0Z6"/>
<dbReference type="Proteomes" id="UP000216446">
    <property type="component" value="Unassembled WGS sequence"/>
</dbReference>
<keyword evidence="3" id="KW-1185">Reference proteome</keyword>
<comment type="caution">
    <text evidence="2">The sequence shown here is derived from an EMBL/GenBank/DDBJ whole genome shotgun (WGS) entry which is preliminary data.</text>
</comment>
<evidence type="ECO:0000256" key="1">
    <source>
        <dbReference type="SAM" id="MobiDB-lite"/>
    </source>
</evidence>
<organism evidence="2 3">
    <name type="scientific">Rubricoccus marinus</name>
    <dbReference type="NCBI Taxonomy" id="716817"/>
    <lineage>
        <taxon>Bacteria</taxon>
        <taxon>Pseudomonadati</taxon>
        <taxon>Rhodothermota</taxon>
        <taxon>Rhodothermia</taxon>
        <taxon>Rhodothermales</taxon>
        <taxon>Rubricoccaceae</taxon>
        <taxon>Rubricoccus</taxon>
    </lineage>
</organism>
<evidence type="ECO:0000313" key="2">
    <source>
        <dbReference type="EMBL" id="OZC03494.1"/>
    </source>
</evidence>